<name>A0A819SIH5_9BILA</name>
<evidence type="ECO:0000256" key="1">
    <source>
        <dbReference type="ARBA" id="ARBA00022729"/>
    </source>
</evidence>
<evidence type="ECO:0000313" key="4">
    <source>
        <dbReference type="EMBL" id="CAF4071131.1"/>
    </source>
</evidence>
<feature type="domain" description="UMOD/GP2/OIT3-like D8C" evidence="3">
    <location>
        <begin position="38"/>
        <end position="119"/>
    </location>
</feature>
<gene>
    <name evidence="4" type="ORF">OXD698_LOCUS33729</name>
</gene>
<organism evidence="4 5">
    <name type="scientific">Adineta steineri</name>
    <dbReference type="NCBI Taxonomy" id="433720"/>
    <lineage>
        <taxon>Eukaryota</taxon>
        <taxon>Metazoa</taxon>
        <taxon>Spiralia</taxon>
        <taxon>Gnathifera</taxon>
        <taxon>Rotifera</taxon>
        <taxon>Eurotatoria</taxon>
        <taxon>Bdelloidea</taxon>
        <taxon>Adinetida</taxon>
        <taxon>Adinetidae</taxon>
        <taxon>Adineta</taxon>
    </lineage>
</organism>
<dbReference type="InterPro" id="IPR057774">
    <property type="entry name" value="D8C_UMOD/GP2/OIT3-like"/>
</dbReference>
<accession>A0A819SIH5</accession>
<protein>
    <recommendedName>
        <fullName evidence="3">UMOD/GP2/OIT3-like D8C domain-containing protein</fullName>
    </recommendedName>
</protein>
<sequence>MDNSDDHWTNIRTVNVTTGSSTCDQSLFSSGTRWVRFVGVGGTQIPTSPVAMDRCNASATGWYSGQMPVGVDTTINGTVCFNFAPHNCYWNSSIAVTNCGSYYVYQLDAPPTCDLRYCTDMPGVLITDTTITPIEVTTSSTPIVSSQCYNYTLINDPTSNVNVTTNISVIDCGSYYVYQLCAPPGCQLRYCTDIPGVWITDATIVPIQGK</sequence>
<keyword evidence="1" id="KW-0732">Signal</keyword>
<dbReference type="EMBL" id="CAJOAZ010004690">
    <property type="protein sequence ID" value="CAF4071131.1"/>
    <property type="molecule type" value="Genomic_DNA"/>
</dbReference>
<dbReference type="Proteomes" id="UP000663844">
    <property type="component" value="Unassembled WGS sequence"/>
</dbReference>
<evidence type="ECO:0000259" key="3">
    <source>
        <dbReference type="Pfam" id="PF23283"/>
    </source>
</evidence>
<dbReference type="Pfam" id="PF23283">
    <property type="entry name" value="D8C_UMOD"/>
    <property type="match status" value="1"/>
</dbReference>
<comment type="caution">
    <text evidence="4">The sequence shown here is derived from an EMBL/GenBank/DDBJ whole genome shotgun (WGS) entry which is preliminary data.</text>
</comment>
<reference evidence="4" key="1">
    <citation type="submission" date="2021-02" db="EMBL/GenBank/DDBJ databases">
        <authorList>
            <person name="Nowell W R."/>
        </authorList>
    </citation>
    <scope>NUCLEOTIDE SEQUENCE</scope>
</reference>
<keyword evidence="2" id="KW-1015">Disulfide bond</keyword>
<proteinExistence type="predicted"/>
<evidence type="ECO:0000313" key="5">
    <source>
        <dbReference type="Proteomes" id="UP000663844"/>
    </source>
</evidence>
<dbReference type="AlphaFoldDB" id="A0A819SIH5"/>
<evidence type="ECO:0000256" key="2">
    <source>
        <dbReference type="ARBA" id="ARBA00023157"/>
    </source>
</evidence>